<accession>A0A6J6EKU3</accession>
<name>A0A6J6EKU3_9ZZZZ</name>
<proteinExistence type="predicted"/>
<feature type="region of interest" description="Disordered" evidence="1">
    <location>
        <begin position="290"/>
        <end position="318"/>
    </location>
</feature>
<feature type="region of interest" description="Disordered" evidence="1">
    <location>
        <begin position="344"/>
        <end position="376"/>
    </location>
</feature>
<reference evidence="2" key="1">
    <citation type="submission" date="2020-05" db="EMBL/GenBank/DDBJ databases">
        <authorList>
            <person name="Chiriac C."/>
            <person name="Salcher M."/>
            <person name="Ghai R."/>
            <person name="Kavagutti S V."/>
        </authorList>
    </citation>
    <scope>NUCLEOTIDE SEQUENCE</scope>
</reference>
<sequence>MSDLDILTSINLDDDVGGSSHPLMGVDMFANIASDGGDNGAGDEIKIDIQDIGEIGTGAVDFDDKGFSKITVEDGSRPSVSFASTPRIFASQSPAPPSAPVEPKKTEAEIFADKLDLLHKFERLEKKWDEEGKTFPYKYDHNSNIDEMRITYEKLRRNQEITNSIKFQRNMLMSFVTGVEYLNGKFDPFGIRLDGWGESVNENLADYDDVFEQLHDKYKERAKMPPELTLLMQLGSSAFMFNLTKTMFANTKIPGLDSVLRGNPELARDFAKAAMRKMGDDVTGASKFAEAFSAPPPSKPFNPPPPPKPTAKVRREMKGPSGFDFMGGINQMAAKAPEEIEVKSVHTDDDGGSVVSTQSRARIRRTENGGRTIDLG</sequence>
<dbReference type="InterPro" id="IPR043910">
    <property type="entry name" value="DUF5767"/>
</dbReference>
<dbReference type="EMBL" id="CAEZTT010000035">
    <property type="protein sequence ID" value="CAB4573548.1"/>
    <property type="molecule type" value="Genomic_DNA"/>
</dbReference>
<evidence type="ECO:0000313" key="2">
    <source>
        <dbReference type="EMBL" id="CAB4573548.1"/>
    </source>
</evidence>
<protein>
    <submittedName>
        <fullName evidence="2">Unannotated protein</fullName>
    </submittedName>
</protein>
<dbReference type="Pfam" id="PF19071">
    <property type="entry name" value="DUF5767"/>
    <property type="match status" value="1"/>
</dbReference>
<gene>
    <name evidence="2" type="ORF">UFOPK1726_00434</name>
</gene>
<evidence type="ECO:0000256" key="1">
    <source>
        <dbReference type="SAM" id="MobiDB-lite"/>
    </source>
</evidence>
<organism evidence="2">
    <name type="scientific">freshwater metagenome</name>
    <dbReference type="NCBI Taxonomy" id="449393"/>
    <lineage>
        <taxon>unclassified sequences</taxon>
        <taxon>metagenomes</taxon>
        <taxon>ecological metagenomes</taxon>
    </lineage>
</organism>
<dbReference type="AlphaFoldDB" id="A0A6J6EKU3"/>
<feature type="compositionally biased region" description="Pro residues" evidence="1">
    <location>
        <begin position="294"/>
        <end position="309"/>
    </location>
</feature>